<dbReference type="PANTHER" id="PTHR43179">
    <property type="entry name" value="RHAMNOSYLTRANSFERASE WBBL"/>
    <property type="match status" value="1"/>
</dbReference>
<sequence length="1178" mass="131728">MTPFTQANNHLRSGNPAQAIPLYLQALRTTPDLSRVITPGIILARKRHLAARQKQKPTVAVCGWELAHNPAGRAYNLAQMYAAFTDTEIIGAYFPKWDRKIWPPLGNVEIPVHSFVAEDQTRFADQALDLVMAHPYDVVHLSKPRMPNILFGLLYKLIWGATVLMDIDDEELAFADAETPLTLDAHLQKHGRLPELTSLEGKEWTRLGVGLATAFDGITVSNPALQKRYGGQIIRHARDEKRFQPSPELSSQSRSKFKVPPDKKVVLFFGTPREHKGLLETARAIAGLGRKDVVFAVVGDFPDPALKQKLQEIKGVETLFLGNQPVQSIPEVTALGDVCVLLQEPGAMVSNFQIPAKLTDALAMGRTVILQDLPPTADVIQSGAVIPVKDKNALPRALERALAQPPSAQPDTKAQDLFLKEFSFAANTPRLRQTLETARSAPKPLDTLHPLLQHIAPLAPYSSLAGLQSKTKAPDTKHLKTENAVSIIILTRNAAQHLDNCLNSFIKTNTHNPVELIIIDHASTDNTADVVAKYKNKGDIQYIHRDRNYTFSESCNFGATRARHPYLLFLNNDIIYTDDVLGKALETLKKDEKIGAVGVRLDDVPAQGKTQTIQHLGIEFKWNEKRGYHQPQQIRHPSLKDFLSAPTTYNLQLTTAVTAATMLVRKTDFNTLNGFTTAYTYGLEDIDFCLRLGRDLQKKCFCMNDMGLQHVEGATRKGMYKDKSEVIENNHKVFKEKWNTYIQNNLIQTKQPTTTASPTTYNLKPTTYNLKLPTKILFVLPQTIDGNNGYQVQLLARMLSSQGTHCIVAVPELSEGQSAMSNASSFASNHTYDIRPLISVVSYSSLLTSDPASLTLGPLDLIHAWTPREVVRRFTEKMLERHPCSLIIHLEDNEEYLTETALNRPFHELVALPESELDKLIPQNRYHPTRGRRFLDQASGLTLIIDTLNRFNTRNVPVQVLAPQVDERLFYPRPLNMKLRRANDIPDDHLVLVYTGNVHAGNKDEVNELYKAVDILNQQSCPTVLLRTGLDKKGLGTENWNRQFEKHLGWVKREQIPDILAAADILVQPGEPGPFNDERIPCKLPEFFAMGRPVVLPKTNLGLKAAHGKKAYVLQKADAEGIAAATKEIFSNKTLAGHLAKEGAFFFRTIFDAHHTIKKLALIYTSETLQNFTFTHKQ</sequence>
<evidence type="ECO:0000259" key="1">
    <source>
        <dbReference type="Pfam" id="PF00535"/>
    </source>
</evidence>
<dbReference type="OrthoDB" id="9816424at2"/>
<dbReference type="EMBL" id="CM001488">
    <property type="protein sequence ID" value="EIM64873.1"/>
    <property type="molecule type" value="Genomic_DNA"/>
</dbReference>
<dbReference type="Pfam" id="PF13692">
    <property type="entry name" value="Glyco_trans_1_4"/>
    <property type="match status" value="2"/>
</dbReference>
<gene>
    <name evidence="2" type="ORF">DespoDRAFT_03065</name>
</gene>
<dbReference type="AlphaFoldDB" id="I5B5W0"/>
<accession>I5B5W0</accession>
<dbReference type="GO" id="GO:0016740">
    <property type="term" value="F:transferase activity"/>
    <property type="evidence" value="ECO:0007669"/>
    <property type="project" value="UniProtKB-KW"/>
</dbReference>
<organism evidence="2 3">
    <name type="scientific">Desulfobacter postgatei 2ac9</name>
    <dbReference type="NCBI Taxonomy" id="879212"/>
    <lineage>
        <taxon>Bacteria</taxon>
        <taxon>Pseudomonadati</taxon>
        <taxon>Thermodesulfobacteriota</taxon>
        <taxon>Desulfobacteria</taxon>
        <taxon>Desulfobacterales</taxon>
        <taxon>Desulfobacteraceae</taxon>
        <taxon>Desulfobacter</taxon>
    </lineage>
</organism>
<reference evidence="2 3" key="1">
    <citation type="submission" date="2011-09" db="EMBL/GenBank/DDBJ databases">
        <authorList>
            <consortium name="US DOE Joint Genome Institute (JGI-PGF)"/>
            <person name="Lucas S."/>
            <person name="Han J."/>
            <person name="Lapidus A."/>
            <person name="Cheng J.-F."/>
            <person name="Goodwin L."/>
            <person name="Pitluck S."/>
            <person name="Peters L."/>
            <person name="Land M.L."/>
            <person name="Hauser L."/>
            <person name="Orellana R."/>
            <person name="Lovley D."/>
            <person name="Woyke T.J."/>
        </authorList>
    </citation>
    <scope>NUCLEOTIDE SEQUENCE [LARGE SCALE GENOMIC DNA]</scope>
    <source>
        <strain evidence="2 3">2ac9</strain>
    </source>
</reference>
<dbReference type="eggNOG" id="COG0438">
    <property type="taxonomic scope" value="Bacteria"/>
</dbReference>
<dbReference type="PANTHER" id="PTHR43179:SF7">
    <property type="entry name" value="RHAMNOSYLTRANSFERASE WBBL"/>
    <property type="match status" value="1"/>
</dbReference>
<dbReference type="eggNOG" id="COG1216">
    <property type="taxonomic scope" value="Bacteria"/>
</dbReference>
<dbReference type="RefSeq" id="WP_004074512.1">
    <property type="nucleotide sequence ID" value="NZ_CM001488.1"/>
</dbReference>
<dbReference type="InterPro" id="IPR029044">
    <property type="entry name" value="Nucleotide-diphossugar_trans"/>
</dbReference>
<evidence type="ECO:0000313" key="2">
    <source>
        <dbReference type="EMBL" id="EIM64873.1"/>
    </source>
</evidence>
<dbReference type="SUPFAM" id="SSF53756">
    <property type="entry name" value="UDP-Glycosyltransferase/glycogen phosphorylase"/>
    <property type="match status" value="2"/>
</dbReference>
<proteinExistence type="predicted"/>
<reference evidence="2 3" key="2">
    <citation type="submission" date="2012-02" db="EMBL/GenBank/DDBJ databases">
        <title>Improved High-Quality Draft sequence of Desulfobacter postgatei 2ac9.</title>
        <authorList>
            <consortium name="US DOE Joint Genome Institute"/>
            <person name="Lucas S."/>
            <person name="Han J."/>
            <person name="Lapidus A."/>
            <person name="Cheng J.-F."/>
            <person name="Goodwin L."/>
            <person name="Pitluck S."/>
            <person name="Peters L."/>
            <person name="Ovchinnikova G."/>
            <person name="Held B."/>
            <person name="Detter J.C."/>
            <person name="Han C."/>
            <person name="Tapia R."/>
            <person name="Land M."/>
            <person name="Hauser L."/>
            <person name="Kyrpides N."/>
            <person name="Ivanova N."/>
            <person name="Pagani I."/>
            <person name="Orellana R."/>
            <person name="Lovley D."/>
            <person name="Woyke T."/>
        </authorList>
    </citation>
    <scope>NUCLEOTIDE SEQUENCE [LARGE SCALE GENOMIC DNA]</scope>
    <source>
        <strain evidence="2 3">2ac9</strain>
    </source>
</reference>
<dbReference type="InterPro" id="IPR001173">
    <property type="entry name" value="Glyco_trans_2-like"/>
</dbReference>
<keyword evidence="3" id="KW-1185">Reference proteome</keyword>
<keyword evidence="2" id="KW-0808">Transferase</keyword>
<evidence type="ECO:0000313" key="3">
    <source>
        <dbReference type="Proteomes" id="UP000005778"/>
    </source>
</evidence>
<dbReference type="Proteomes" id="UP000005778">
    <property type="component" value="Chromosome"/>
</dbReference>
<feature type="domain" description="Glycosyltransferase 2-like" evidence="1">
    <location>
        <begin position="486"/>
        <end position="631"/>
    </location>
</feature>
<dbReference type="HOGENOM" id="CLU_273286_0_0_7"/>
<dbReference type="Gene3D" id="3.90.550.10">
    <property type="entry name" value="Spore Coat Polysaccharide Biosynthesis Protein SpsA, Chain A"/>
    <property type="match status" value="1"/>
</dbReference>
<protein>
    <submittedName>
        <fullName evidence="2">Putative glycosyltransferase</fullName>
    </submittedName>
</protein>
<dbReference type="SUPFAM" id="SSF53448">
    <property type="entry name" value="Nucleotide-diphospho-sugar transferases"/>
    <property type="match status" value="1"/>
</dbReference>
<name>I5B5W0_9BACT</name>
<dbReference type="Pfam" id="PF00535">
    <property type="entry name" value="Glycos_transf_2"/>
    <property type="match status" value="1"/>
</dbReference>
<dbReference type="STRING" id="879212.DespoDRAFT_03065"/>
<dbReference type="Gene3D" id="3.40.50.2000">
    <property type="entry name" value="Glycogen Phosphorylase B"/>
    <property type="match status" value="2"/>
</dbReference>